<keyword evidence="3" id="KW-1185">Reference proteome</keyword>
<protein>
    <submittedName>
        <fullName evidence="2">Uncharacterized protein</fullName>
    </submittedName>
</protein>
<feature type="compositionally biased region" description="Basic and acidic residues" evidence="1">
    <location>
        <begin position="9"/>
        <end position="19"/>
    </location>
</feature>
<dbReference type="EMBL" id="JADYXP020000017">
    <property type="protein sequence ID" value="KAL0107208.1"/>
    <property type="molecule type" value="Genomic_DNA"/>
</dbReference>
<proteinExistence type="predicted"/>
<reference evidence="2 3" key="1">
    <citation type="submission" date="2023-03" db="EMBL/GenBank/DDBJ databases">
        <title>High recombination rates correlate with genetic variation in Cardiocondyla obscurior ants.</title>
        <authorList>
            <person name="Errbii M."/>
        </authorList>
    </citation>
    <scope>NUCLEOTIDE SEQUENCE [LARGE SCALE GENOMIC DNA]</scope>
    <source>
        <strain evidence="2">Alpha-2009</strain>
        <tissue evidence="2">Whole body</tissue>
    </source>
</reference>
<feature type="region of interest" description="Disordered" evidence="1">
    <location>
        <begin position="1"/>
        <end position="22"/>
    </location>
</feature>
<dbReference type="Proteomes" id="UP001430953">
    <property type="component" value="Unassembled WGS sequence"/>
</dbReference>
<comment type="caution">
    <text evidence="2">The sequence shown here is derived from an EMBL/GenBank/DDBJ whole genome shotgun (WGS) entry which is preliminary data.</text>
</comment>
<dbReference type="AlphaFoldDB" id="A0AAW2EV53"/>
<evidence type="ECO:0000313" key="3">
    <source>
        <dbReference type="Proteomes" id="UP001430953"/>
    </source>
</evidence>
<evidence type="ECO:0000313" key="2">
    <source>
        <dbReference type="EMBL" id="KAL0107208.1"/>
    </source>
</evidence>
<accession>A0AAW2EV53</accession>
<organism evidence="2 3">
    <name type="scientific">Cardiocondyla obscurior</name>
    <dbReference type="NCBI Taxonomy" id="286306"/>
    <lineage>
        <taxon>Eukaryota</taxon>
        <taxon>Metazoa</taxon>
        <taxon>Ecdysozoa</taxon>
        <taxon>Arthropoda</taxon>
        <taxon>Hexapoda</taxon>
        <taxon>Insecta</taxon>
        <taxon>Pterygota</taxon>
        <taxon>Neoptera</taxon>
        <taxon>Endopterygota</taxon>
        <taxon>Hymenoptera</taxon>
        <taxon>Apocrita</taxon>
        <taxon>Aculeata</taxon>
        <taxon>Formicoidea</taxon>
        <taxon>Formicidae</taxon>
        <taxon>Myrmicinae</taxon>
        <taxon>Cardiocondyla</taxon>
    </lineage>
</organism>
<gene>
    <name evidence="2" type="ORF">PUN28_015617</name>
</gene>
<sequence length="74" mass="8994">MRKRVNTMRGEEVYREKDPSSNSRSLNRLKIIIVIYVLRRYERTLTMRRTRKANRIRECGTPRRAFRSGQIPRV</sequence>
<name>A0AAW2EV53_9HYME</name>
<evidence type="ECO:0000256" key="1">
    <source>
        <dbReference type="SAM" id="MobiDB-lite"/>
    </source>
</evidence>